<name>A0A834ZWV6_TETSI</name>
<dbReference type="SUPFAM" id="SSF81901">
    <property type="entry name" value="HCP-like"/>
    <property type="match status" value="1"/>
</dbReference>
<dbReference type="GO" id="GO:0005739">
    <property type="term" value="C:mitochondrion"/>
    <property type="evidence" value="ECO:0007669"/>
    <property type="project" value="UniProtKB-SubCell"/>
</dbReference>
<dbReference type="PANTHER" id="PTHR45717">
    <property type="entry name" value="OS12G0527900 PROTEIN"/>
    <property type="match status" value="1"/>
</dbReference>
<comment type="subcellular location">
    <subcellularLocation>
        <location evidence="1">Mitochondrion</location>
    </subcellularLocation>
</comment>
<evidence type="ECO:0000256" key="5">
    <source>
        <dbReference type="ARBA" id="ARBA00023128"/>
    </source>
</evidence>
<dbReference type="FunFam" id="1.25.40.10:FF:000385">
    <property type="entry name" value="Pentatricopeptide repeat-containing protein mitochondrial"/>
    <property type="match status" value="1"/>
</dbReference>
<dbReference type="Proteomes" id="UP000655225">
    <property type="component" value="Unassembled WGS sequence"/>
</dbReference>
<evidence type="ECO:0000256" key="1">
    <source>
        <dbReference type="ARBA" id="ARBA00004173"/>
    </source>
</evidence>
<protein>
    <recommendedName>
        <fullName evidence="9">Pentatricopeptide repeat-containing protein</fullName>
    </recommendedName>
</protein>
<accession>A0A834ZWV6</accession>
<gene>
    <name evidence="7" type="ORF">HHK36_001886</name>
</gene>
<feature type="repeat" description="PPR" evidence="6">
    <location>
        <begin position="144"/>
        <end position="178"/>
    </location>
</feature>
<dbReference type="Gene3D" id="1.25.40.10">
    <property type="entry name" value="Tetratricopeptide repeat domain"/>
    <property type="match status" value="2"/>
</dbReference>
<comment type="caution">
    <text evidence="7">The sequence shown here is derived from an EMBL/GenBank/DDBJ whole genome shotgun (WGS) entry which is preliminary data.</text>
</comment>
<keyword evidence="8" id="KW-1185">Reference proteome</keyword>
<evidence type="ECO:0000256" key="6">
    <source>
        <dbReference type="PROSITE-ProRule" id="PRU00708"/>
    </source>
</evidence>
<dbReference type="InterPro" id="IPR002885">
    <property type="entry name" value="PPR_rpt"/>
</dbReference>
<evidence type="ECO:0000313" key="7">
    <source>
        <dbReference type="EMBL" id="KAF8413892.1"/>
    </source>
</evidence>
<evidence type="ECO:0000313" key="8">
    <source>
        <dbReference type="Proteomes" id="UP000655225"/>
    </source>
</evidence>
<dbReference type="Pfam" id="PF01535">
    <property type="entry name" value="PPR"/>
    <property type="match status" value="3"/>
</dbReference>
<sequence length="512" mass="58194">MDSSLFSILNRLSLNFRSSRRFSETPIANALSSRSYYTGRYSKINLYSKISPLGHPSLSVVPELDKWVEEGRKVREMELQRIIRDLRKRKRFTHALEVSEWMNNKGVCTFSPSDQAVQLDLIGKVRGLDSAESYFNNLSDQDKTDKTYGALLSCYVRERLTDKSLSHMQKMKELGFVSSSLTYNDLMCLYTNIGQYEKVHEVLTEMKDKGVSPDNFSYRICINSYGARSDLDGIEKLLEEMESQSHIVMDWTTYAMVANFYIKAGLTDKAIINLKKSEEKLRKKDALGYNHLISLYTNLGNKAEVLRLWGLEKVACKRSINRDYVTMLGSLVKLGELEEAEALLKEWESSGNSYDFRVPNTLLIGYSQKGLVEKAEAMLEDIIEKGKTPTPNSWGIVAAGYANKHNMEKAVECMKAALALHVGNEGWRPNPEVITSILSWLGDEGNLENVEAFVGLLKTVIPMDREMYHTLIKANIRAGKEVERVMESMKADQIDEDEETKKILSLTQDQAE</sequence>
<proteinExistence type="inferred from homology"/>
<keyword evidence="4" id="KW-0809">Transit peptide</keyword>
<evidence type="ECO:0000256" key="2">
    <source>
        <dbReference type="ARBA" id="ARBA00007626"/>
    </source>
</evidence>
<dbReference type="PANTHER" id="PTHR45717:SF20">
    <property type="entry name" value="OS07G0598500 PROTEIN"/>
    <property type="match status" value="1"/>
</dbReference>
<dbReference type="EMBL" id="JABCRI010000001">
    <property type="protein sequence ID" value="KAF8413892.1"/>
    <property type="molecule type" value="Genomic_DNA"/>
</dbReference>
<keyword evidence="5" id="KW-0496">Mitochondrion</keyword>
<reference evidence="7 8" key="1">
    <citation type="submission" date="2020-04" db="EMBL/GenBank/DDBJ databases">
        <title>Plant Genome Project.</title>
        <authorList>
            <person name="Zhang R.-G."/>
        </authorList>
    </citation>
    <scope>NUCLEOTIDE SEQUENCE [LARGE SCALE GENOMIC DNA]</scope>
    <source>
        <strain evidence="7">YNK0</strain>
        <tissue evidence="7">Leaf</tissue>
    </source>
</reference>
<feature type="repeat" description="PPR" evidence="6">
    <location>
        <begin position="179"/>
        <end position="213"/>
    </location>
</feature>
<dbReference type="Pfam" id="PF13041">
    <property type="entry name" value="PPR_2"/>
    <property type="match status" value="1"/>
</dbReference>
<dbReference type="InterPro" id="IPR011990">
    <property type="entry name" value="TPR-like_helical_dom_sf"/>
</dbReference>
<dbReference type="NCBIfam" id="TIGR00756">
    <property type="entry name" value="PPR"/>
    <property type="match status" value="4"/>
</dbReference>
<dbReference type="GO" id="GO:0003729">
    <property type="term" value="F:mRNA binding"/>
    <property type="evidence" value="ECO:0007669"/>
    <property type="project" value="UniProtKB-ARBA"/>
</dbReference>
<feature type="repeat" description="PPR" evidence="6">
    <location>
        <begin position="355"/>
        <end position="389"/>
    </location>
</feature>
<keyword evidence="3" id="KW-0677">Repeat</keyword>
<evidence type="ECO:0008006" key="9">
    <source>
        <dbReference type="Google" id="ProtNLM"/>
    </source>
</evidence>
<comment type="similarity">
    <text evidence="2">Belongs to the PPR family. P subfamily.</text>
</comment>
<dbReference type="OMA" id="LCVYAPN"/>
<evidence type="ECO:0000256" key="3">
    <source>
        <dbReference type="ARBA" id="ARBA00022737"/>
    </source>
</evidence>
<dbReference type="PROSITE" id="PS51375">
    <property type="entry name" value="PPR"/>
    <property type="match status" value="3"/>
</dbReference>
<dbReference type="OrthoDB" id="429961at2759"/>
<organism evidence="7 8">
    <name type="scientific">Tetracentron sinense</name>
    <name type="common">Spur-leaf</name>
    <dbReference type="NCBI Taxonomy" id="13715"/>
    <lineage>
        <taxon>Eukaryota</taxon>
        <taxon>Viridiplantae</taxon>
        <taxon>Streptophyta</taxon>
        <taxon>Embryophyta</taxon>
        <taxon>Tracheophyta</taxon>
        <taxon>Spermatophyta</taxon>
        <taxon>Magnoliopsida</taxon>
        <taxon>Trochodendrales</taxon>
        <taxon>Trochodendraceae</taxon>
        <taxon>Tetracentron</taxon>
    </lineage>
</organism>
<dbReference type="AlphaFoldDB" id="A0A834ZWV6"/>
<evidence type="ECO:0000256" key="4">
    <source>
        <dbReference type="ARBA" id="ARBA00022946"/>
    </source>
</evidence>